<dbReference type="InterPro" id="IPR010572">
    <property type="entry name" value="Tail_dom"/>
</dbReference>
<evidence type="ECO:0000256" key="1">
    <source>
        <dbReference type="SAM" id="Coils"/>
    </source>
</evidence>
<dbReference type="InterPro" id="IPR007119">
    <property type="entry name" value="Phage_tail_spike_N"/>
</dbReference>
<sequence>MRIPSGTLHVIDFQTEQIVSAIQSKDYWDDKRHWEIKNNVDRLDFKVFDNTDHAATLMQQNLVLKEVRDGRIVPYVITEIEKNSNDRSVTVYASGEWISLGKANYIPPQKIEGKTVIEMVDIALEGMKWEKGNLDYAGFHSMTIDEYIDPLSFLKKIASLFELEIQYRAEVLGNQIVGRYVDMVKKRGRETGKEVTLGKDLMGIKRIENSQNICTALMGFVKGEGDKIITVESINNGLTYIVDNDAFQRWNEKGQHKFGFYTPETEQDITPQRLMTLMKTELAKRVNTSVSYEVQAQSIGRVFGLAHELINEGDTIRIKDTGFTSKLYLEARAIAGDESFTDPSQDKYVFGDYREIVDPNEELRKLYNKVLASLGDKQELLDQLDKLVKETSETANNAQKESQEAKELAEKVQENLKNYQTSIIENATAPNTGLESGKTLWLDISNGKPGILKKWNGVEWELLIPDYGKDVKNLDERTAEIKNDMNGMSNNVKQLTVTTTDQGKQILEANNKIEQTSQKLEAKIDIKQVEDYVGGIGVTNELRNTRFTQGTKYWSSAVSFFVDNTETHWGDSSLKLSVSGNTSNMYRNITSNRVPVTAGENVVVSAYFKTKNIAEHEGQKIRMVAVFWKTDGTQLDAGVNDFTLANDTWIRQEFTKIAPPDAVQVAFRAYVIRNGTLWMAHPMLQKATKASSFIENPNDMVNRDKIMDDIADKVATADYNKKVTELQRDIKANADGILLSAKKSEVYLREEADGTFAKDTYVKEMEGRLQVTEKEITSTVRKGDIISAINQTAEKITIDVAKLNINADTIVKWLTAEGIDTNFISVRGDKITIDKNGVTVKMLDFLFEDERGMKTTVISKRNLIADHDFSSVTKKNIGNTDYSGFEGGYGLPWRSNGNVVIEKNITVFDYEQMVNAARVDMYNYPETTVKNGIHPGNVYTLSAHFRCAMINGSRVTAKPQLHVCYVTYRDNIHYDIWQETKLSFDAPSTYYGDIQRRSFTFTVPDNYKPHEHAVVIKVESADADIRQGTAVCVSGVTLVSGKYASMYDWDRAAAERADGIQPFNMIAIGGINNTIGPSADGQTFDIQAEKDVKFQNYIRATQGINLGGNANQQWGHIRFTDGNRGIGFYVNNSNGWHFNALG</sequence>
<keyword evidence="6" id="KW-1185">Reference proteome</keyword>
<dbReference type="NCBIfam" id="TIGR01665">
    <property type="entry name" value="put_anti_recept"/>
    <property type="match status" value="1"/>
</dbReference>
<dbReference type="AlphaFoldDB" id="A0A090YT24"/>
<dbReference type="Pfam" id="PF06605">
    <property type="entry name" value="Prophage_tail"/>
    <property type="match status" value="1"/>
</dbReference>
<feature type="domain" description="Tail spike" evidence="2">
    <location>
        <begin position="98"/>
        <end position="336"/>
    </location>
</feature>
<proteinExistence type="predicted"/>
<dbReference type="EMBL" id="QVOD01000005">
    <property type="protein sequence ID" value="RFT67818.1"/>
    <property type="molecule type" value="Genomic_DNA"/>
</dbReference>
<evidence type="ECO:0000313" key="5">
    <source>
        <dbReference type="Proteomes" id="UP000029389"/>
    </source>
</evidence>
<comment type="caution">
    <text evidence="3">The sequence shown here is derived from an EMBL/GenBank/DDBJ whole genome shotgun (WGS) entry which is preliminary data.</text>
</comment>
<protein>
    <recommendedName>
        <fullName evidence="2">Tail spike domain-containing protein</fullName>
    </recommendedName>
</protein>
<organism evidence="3 5">
    <name type="scientific">Bacillus clarus</name>
    <dbReference type="NCBI Taxonomy" id="2338372"/>
    <lineage>
        <taxon>Bacteria</taxon>
        <taxon>Bacillati</taxon>
        <taxon>Bacillota</taxon>
        <taxon>Bacilli</taxon>
        <taxon>Bacillales</taxon>
        <taxon>Bacillaceae</taxon>
        <taxon>Bacillus</taxon>
        <taxon>Bacillus cereus group</taxon>
    </lineage>
</organism>
<keyword evidence="1" id="KW-0175">Coiled coil</keyword>
<dbReference type="EMBL" id="JMQC01000008">
    <property type="protein sequence ID" value="KFN02014.1"/>
    <property type="molecule type" value="Genomic_DNA"/>
</dbReference>
<evidence type="ECO:0000313" key="6">
    <source>
        <dbReference type="Proteomes" id="UP000264294"/>
    </source>
</evidence>
<evidence type="ECO:0000259" key="2">
    <source>
        <dbReference type="Pfam" id="PF06605"/>
    </source>
</evidence>
<reference evidence="3 5" key="1">
    <citation type="submission" date="2014-04" db="EMBL/GenBank/DDBJ databases">
        <authorList>
            <person name="Bishop-Lilly K.A."/>
            <person name="Broomall S.M."/>
            <person name="Chain P.S."/>
            <person name="Chertkov O."/>
            <person name="Coyne S.R."/>
            <person name="Daligault H.E."/>
            <person name="Davenport K.W."/>
            <person name="Erkkila T."/>
            <person name="Frey K.G."/>
            <person name="Gibbons H.S."/>
            <person name="Gu W."/>
            <person name="Jaissle J."/>
            <person name="Johnson S.L."/>
            <person name="Koroleva G.I."/>
            <person name="Ladner J.T."/>
            <person name="Lo C.-C."/>
            <person name="Minogue T.D."/>
            <person name="Munk C."/>
            <person name="Palacios G.F."/>
            <person name="Redden C.L."/>
            <person name="Rosenzweig C.N."/>
            <person name="Scholz M.B."/>
            <person name="Teshima H."/>
            <person name="Xu Y."/>
        </authorList>
    </citation>
    <scope>NUCLEOTIDE SEQUENCE [LARGE SCALE GENOMIC DNA]</scope>
    <source>
        <strain evidence="3 5">BHP</strain>
    </source>
</reference>
<evidence type="ECO:0000313" key="3">
    <source>
        <dbReference type="EMBL" id="KFN02014.1"/>
    </source>
</evidence>
<dbReference type="RefSeq" id="WP_042979344.1">
    <property type="nucleotide sequence ID" value="NZ_JMQC01000008.1"/>
</dbReference>
<dbReference type="Gene3D" id="2.60.120.260">
    <property type="entry name" value="Galactose-binding domain-like"/>
    <property type="match status" value="1"/>
</dbReference>
<dbReference type="Proteomes" id="UP000029389">
    <property type="component" value="Unassembled WGS sequence"/>
</dbReference>
<feature type="coiled-coil region" evidence="1">
    <location>
        <begin position="471"/>
        <end position="530"/>
    </location>
</feature>
<dbReference type="Proteomes" id="UP000264294">
    <property type="component" value="Unassembled WGS sequence"/>
</dbReference>
<gene>
    <name evidence="4" type="ORF">D0U04_06925</name>
    <name evidence="3" type="ORF">DJ93_735</name>
</gene>
<evidence type="ECO:0000313" key="4">
    <source>
        <dbReference type="EMBL" id="RFT67818.1"/>
    </source>
</evidence>
<reference evidence="4 6" key="2">
    <citation type="submission" date="2018-08" db="EMBL/GenBank/DDBJ databases">
        <title>Bacillus clarus sp. nov. strain PS00077A.</title>
        <authorList>
            <person name="Mendez Acevedo M."/>
            <person name="Carroll L."/>
            <person name="Mukherjee M."/>
            <person name="Wiedmann M."/>
            <person name="Kovac J."/>
        </authorList>
    </citation>
    <scope>NUCLEOTIDE SEQUENCE [LARGE SCALE GENOMIC DNA]</scope>
    <source>
        <strain evidence="4 6">PS00077A</strain>
    </source>
</reference>
<accession>A0A090YT24</accession>
<feature type="coiled-coil region" evidence="1">
    <location>
        <begin position="377"/>
        <end position="422"/>
    </location>
</feature>
<dbReference type="PATRIC" id="fig|1405.8.peg.912"/>
<name>A0A090YT24_9BACI</name>